<dbReference type="Proteomes" id="UP000005384">
    <property type="component" value="Unassembled WGS sequence"/>
</dbReference>
<evidence type="ECO:0000313" key="3">
    <source>
        <dbReference type="Proteomes" id="UP000005384"/>
    </source>
</evidence>
<keyword evidence="1" id="KW-1133">Transmembrane helix</keyword>
<dbReference type="OrthoDB" id="2087872at2"/>
<protein>
    <submittedName>
        <fullName evidence="2">Uncharacterized protein</fullName>
    </submittedName>
</protein>
<dbReference type="PATRIC" id="fig|742737.3.peg.1292"/>
<comment type="caution">
    <text evidence="2">The sequence shown here is derived from an EMBL/GenBank/DDBJ whole genome shotgun (WGS) entry which is preliminary data.</text>
</comment>
<accession>G5ICU8</accession>
<reference evidence="2 3" key="1">
    <citation type="submission" date="2011-08" db="EMBL/GenBank/DDBJ databases">
        <title>The Genome Sequence of Clostridium hathewayi WAL-18680.</title>
        <authorList>
            <consortium name="The Broad Institute Genome Sequencing Platform"/>
            <person name="Earl A."/>
            <person name="Ward D."/>
            <person name="Feldgarden M."/>
            <person name="Gevers D."/>
            <person name="Finegold S.M."/>
            <person name="Summanen P.H."/>
            <person name="Molitoris D.R."/>
            <person name="Song M."/>
            <person name="Daigneault M."/>
            <person name="Allen-Vercoe E."/>
            <person name="Young S.K."/>
            <person name="Zeng Q."/>
            <person name="Gargeya S."/>
            <person name="Fitzgerald M."/>
            <person name="Haas B."/>
            <person name="Abouelleil A."/>
            <person name="Alvarado L."/>
            <person name="Arachchi H.M."/>
            <person name="Berlin A."/>
            <person name="Brown A."/>
            <person name="Chapman S.B."/>
            <person name="Chen Z."/>
            <person name="Dunbar C."/>
            <person name="Freedman E."/>
            <person name="Gearin G."/>
            <person name="Gellesch M."/>
            <person name="Goldberg J."/>
            <person name="Griggs A."/>
            <person name="Gujja S."/>
            <person name="Heiman D."/>
            <person name="Howarth C."/>
            <person name="Larson L."/>
            <person name="Lui A."/>
            <person name="MacDonald P.J.P."/>
            <person name="Montmayeur A."/>
            <person name="Murphy C."/>
            <person name="Neiman D."/>
            <person name="Pearson M."/>
            <person name="Priest M."/>
            <person name="Roberts A."/>
            <person name="Saif S."/>
            <person name="Shea T."/>
            <person name="Shenoy N."/>
            <person name="Sisk P."/>
            <person name="Stolte C."/>
            <person name="Sykes S."/>
            <person name="Wortman J."/>
            <person name="Nusbaum C."/>
            <person name="Birren B."/>
        </authorList>
    </citation>
    <scope>NUCLEOTIDE SEQUENCE [LARGE SCALE GENOMIC DNA]</scope>
    <source>
        <strain evidence="2 3">WAL-18680</strain>
    </source>
</reference>
<dbReference type="EMBL" id="ADLN01000012">
    <property type="protein sequence ID" value="EHI60719.1"/>
    <property type="molecule type" value="Genomic_DNA"/>
</dbReference>
<dbReference type="HOGENOM" id="CLU_098580_1_0_9"/>
<keyword evidence="1" id="KW-0472">Membrane</keyword>
<dbReference type="AlphaFoldDB" id="G5ICU8"/>
<name>G5ICU8_9FIRM</name>
<organism evidence="2 3">
    <name type="scientific">Hungatella hathewayi WAL-18680</name>
    <dbReference type="NCBI Taxonomy" id="742737"/>
    <lineage>
        <taxon>Bacteria</taxon>
        <taxon>Bacillati</taxon>
        <taxon>Bacillota</taxon>
        <taxon>Clostridia</taxon>
        <taxon>Lachnospirales</taxon>
        <taxon>Lachnospiraceae</taxon>
        <taxon>Hungatella</taxon>
    </lineage>
</organism>
<sequence>MSMEEEQTPKHSPRRPRNGKRSHANLLVILLALVFCVAVACTAAYLVARNSQPAAAGTPGLVAEGNVKTGTINDPAGGQEALNEVVREGMLSFSINATPSMKDGKSEINLLIENPPNNGTRFTVTICREDTGEEIYRSGYLDPEQYIDNTHLDVELPEGEYPCIAYFDSYRIKDSSYIGRAAAQITVYVLD</sequence>
<keyword evidence="1" id="KW-0812">Transmembrane</keyword>
<feature type="transmembrane region" description="Helical" evidence="1">
    <location>
        <begin position="24"/>
        <end position="48"/>
    </location>
</feature>
<evidence type="ECO:0000256" key="1">
    <source>
        <dbReference type="SAM" id="Phobius"/>
    </source>
</evidence>
<evidence type="ECO:0000313" key="2">
    <source>
        <dbReference type="EMBL" id="EHI60719.1"/>
    </source>
</evidence>
<gene>
    <name evidence="2" type="ORF">HMPREF9473_01283</name>
</gene>
<dbReference type="RefSeq" id="WP_006779268.1">
    <property type="nucleotide sequence ID" value="NZ_CP040506.1"/>
</dbReference>
<proteinExistence type="predicted"/>
<keyword evidence="3" id="KW-1185">Reference proteome</keyword>